<dbReference type="EMBL" id="CAVMBE010000033">
    <property type="protein sequence ID" value="CAK4029523.1"/>
    <property type="molecule type" value="Genomic_DNA"/>
</dbReference>
<evidence type="ECO:0000313" key="2">
    <source>
        <dbReference type="EMBL" id="CAK4029523.1"/>
    </source>
</evidence>
<evidence type="ECO:0000313" key="3">
    <source>
        <dbReference type="Proteomes" id="UP001296104"/>
    </source>
</evidence>
<keyword evidence="3" id="KW-1185">Reference proteome</keyword>
<accession>A0AAI8Z0E0</accession>
<dbReference type="AlphaFoldDB" id="A0AAI8Z0E0"/>
<proteinExistence type="predicted"/>
<feature type="region of interest" description="Disordered" evidence="1">
    <location>
        <begin position="47"/>
        <end position="80"/>
    </location>
</feature>
<comment type="caution">
    <text evidence="2">The sequence shown here is derived from an EMBL/GenBank/DDBJ whole genome shotgun (WGS) entry which is preliminary data.</text>
</comment>
<feature type="compositionally biased region" description="Polar residues" evidence="1">
    <location>
        <begin position="65"/>
        <end position="74"/>
    </location>
</feature>
<gene>
    <name evidence="2" type="ORF">LECACI_7A005274</name>
</gene>
<reference evidence="2" key="1">
    <citation type="submission" date="2023-11" db="EMBL/GenBank/DDBJ databases">
        <authorList>
            <person name="Alioto T."/>
            <person name="Alioto T."/>
            <person name="Gomez Garrido J."/>
        </authorList>
    </citation>
    <scope>NUCLEOTIDE SEQUENCE</scope>
</reference>
<organism evidence="2 3">
    <name type="scientific">Lecanosticta acicola</name>
    <dbReference type="NCBI Taxonomy" id="111012"/>
    <lineage>
        <taxon>Eukaryota</taxon>
        <taxon>Fungi</taxon>
        <taxon>Dikarya</taxon>
        <taxon>Ascomycota</taxon>
        <taxon>Pezizomycotina</taxon>
        <taxon>Dothideomycetes</taxon>
        <taxon>Dothideomycetidae</taxon>
        <taxon>Mycosphaerellales</taxon>
        <taxon>Mycosphaerellaceae</taxon>
        <taxon>Lecanosticta</taxon>
    </lineage>
</organism>
<evidence type="ECO:0000256" key="1">
    <source>
        <dbReference type="SAM" id="MobiDB-lite"/>
    </source>
</evidence>
<protein>
    <submittedName>
        <fullName evidence="2">Uncharacterized protein</fullName>
    </submittedName>
</protein>
<sequence>MSKFLTPRNAAIFAGVAGAAVFFLPSAKNAKPIETFGTQNIANAYSRGGGSHTHLPGVATPRGNAEQTASSQINPKGIDTPHFIENVADQKAHDQAGVKKMLNKSVYGQEKGK</sequence>
<name>A0AAI8Z0E0_9PEZI</name>
<dbReference type="Proteomes" id="UP001296104">
    <property type="component" value="Unassembled WGS sequence"/>
</dbReference>